<dbReference type="EMBL" id="FZQP02003779">
    <property type="protein sequence ID" value="VVC98803.1"/>
    <property type="molecule type" value="Genomic_DNA"/>
</dbReference>
<sequence>MLQTKSGEEPMVTKKKSKIPCLSLSSFLPAIEAVTAVVTMPGGGGGTPGTPSAKPKVSRIYTK</sequence>
<evidence type="ECO:0000313" key="2">
    <source>
        <dbReference type="EMBL" id="VVC98803.1"/>
    </source>
</evidence>
<name>A0A5E4QKH9_9NEOP</name>
<feature type="region of interest" description="Disordered" evidence="1">
    <location>
        <begin position="41"/>
        <end position="63"/>
    </location>
</feature>
<dbReference type="Proteomes" id="UP000324832">
    <property type="component" value="Unassembled WGS sequence"/>
</dbReference>
<reference evidence="2 3" key="1">
    <citation type="submission" date="2017-07" db="EMBL/GenBank/DDBJ databases">
        <authorList>
            <person name="Talla V."/>
            <person name="Backstrom N."/>
        </authorList>
    </citation>
    <scope>NUCLEOTIDE SEQUENCE [LARGE SCALE GENOMIC DNA]</scope>
</reference>
<organism evidence="2 3">
    <name type="scientific">Leptidea sinapis</name>
    <dbReference type="NCBI Taxonomy" id="189913"/>
    <lineage>
        <taxon>Eukaryota</taxon>
        <taxon>Metazoa</taxon>
        <taxon>Ecdysozoa</taxon>
        <taxon>Arthropoda</taxon>
        <taxon>Hexapoda</taxon>
        <taxon>Insecta</taxon>
        <taxon>Pterygota</taxon>
        <taxon>Neoptera</taxon>
        <taxon>Endopterygota</taxon>
        <taxon>Lepidoptera</taxon>
        <taxon>Glossata</taxon>
        <taxon>Ditrysia</taxon>
        <taxon>Papilionoidea</taxon>
        <taxon>Pieridae</taxon>
        <taxon>Dismorphiinae</taxon>
        <taxon>Leptidea</taxon>
    </lineage>
</organism>
<dbReference type="AlphaFoldDB" id="A0A5E4QKH9"/>
<proteinExistence type="predicted"/>
<protein>
    <submittedName>
        <fullName evidence="2">Uncharacterized protein</fullName>
    </submittedName>
</protein>
<evidence type="ECO:0000313" key="3">
    <source>
        <dbReference type="Proteomes" id="UP000324832"/>
    </source>
</evidence>
<keyword evidence="3" id="KW-1185">Reference proteome</keyword>
<gene>
    <name evidence="2" type="ORF">LSINAPIS_LOCUS9817</name>
</gene>
<accession>A0A5E4QKH9</accession>
<evidence type="ECO:0000256" key="1">
    <source>
        <dbReference type="SAM" id="MobiDB-lite"/>
    </source>
</evidence>